<dbReference type="InterPro" id="IPR013809">
    <property type="entry name" value="ENTH"/>
</dbReference>
<dbReference type="PROSITE" id="PS50942">
    <property type="entry name" value="ENTH"/>
    <property type="match status" value="1"/>
</dbReference>
<dbReference type="GO" id="GO:0005768">
    <property type="term" value="C:endosome"/>
    <property type="evidence" value="ECO:0007669"/>
    <property type="project" value="TreeGrafter"/>
</dbReference>
<dbReference type="GO" id="GO:0005886">
    <property type="term" value="C:plasma membrane"/>
    <property type="evidence" value="ECO:0007669"/>
    <property type="project" value="TreeGrafter"/>
</dbReference>
<evidence type="ECO:0000313" key="4">
    <source>
        <dbReference type="WBParaSite" id="TREG1_53900.1"/>
    </source>
</evidence>
<feature type="compositionally biased region" description="Low complexity" evidence="1">
    <location>
        <begin position="429"/>
        <end position="445"/>
    </location>
</feature>
<evidence type="ECO:0000259" key="2">
    <source>
        <dbReference type="PROSITE" id="PS50942"/>
    </source>
</evidence>
<dbReference type="Pfam" id="PF01417">
    <property type="entry name" value="ENTH"/>
    <property type="match status" value="1"/>
</dbReference>
<dbReference type="FunFam" id="1.25.40.90:FF:000006">
    <property type="entry name" value="Clathrin interactor 1"/>
    <property type="match status" value="1"/>
</dbReference>
<name>A0AA85JUN0_TRIRE</name>
<reference evidence="4" key="2">
    <citation type="submission" date="2023-11" db="UniProtKB">
        <authorList>
            <consortium name="WormBaseParasite"/>
        </authorList>
    </citation>
    <scope>IDENTIFICATION</scope>
</reference>
<dbReference type="Gene3D" id="1.25.40.90">
    <property type="match status" value="1"/>
</dbReference>
<feature type="region of interest" description="Disordered" evidence="1">
    <location>
        <begin position="418"/>
        <end position="477"/>
    </location>
</feature>
<keyword evidence="3" id="KW-1185">Reference proteome</keyword>
<feature type="compositionally biased region" description="Low complexity" evidence="1">
    <location>
        <begin position="548"/>
        <end position="568"/>
    </location>
</feature>
<feature type="compositionally biased region" description="Polar residues" evidence="1">
    <location>
        <begin position="569"/>
        <end position="581"/>
    </location>
</feature>
<dbReference type="GO" id="GO:0005543">
    <property type="term" value="F:phospholipid binding"/>
    <property type="evidence" value="ECO:0007669"/>
    <property type="project" value="TreeGrafter"/>
</dbReference>
<feature type="region of interest" description="Disordered" evidence="1">
    <location>
        <begin position="211"/>
        <end position="232"/>
    </location>
</feature>
<feature type="compositionally biased region" description="Polar residues" evidence="1">
    <location>
        <begin position="604"/>
        <end position="623"/>
    </location>
</feature>
<protein>
    <recommendedName>
        <fullName evidence="2">ENTH domain-containing protein</fullName>
    </recommendedName>
</protein>
<accession>A0AA85JUN0</accession>
<dbReference type="GO" id="GO:0030276">
    <property type="term" value="F:clathrin binding"/>
    <property type="evidence" value="ECO:0007669"/>
    <property type="project" value="TreeGrafter"/>
</dbReference>
<dbReference type="Proteomes" id="UP000050795">
    <property type="component" value="Unassembled WGS sequence"/>
</dbReference>
<dbReference type="GO" id="GO:0030125">
    <property type="term" value="C:clathrin vesicle coat"/>
    <property type="evidence" value="ECO:0007669"/>
    <property type="project" value="TreeGrafter"/>
</dbReference>
<feature type="region of interest" description="Disordered" evidence="1">
    <location>
        <begin position="545"/>
        <end position="581"/>
    </location>
</feature>
<feature type="compositionally biased region" description="Polar residues" evidence="1">
    <location>
        <begin position="418"/>
        <end position="428"/>
    </location>
</feature>
<dbReference type="SMART" id="SM00273">
    <property type="entry name" value="ENTH"/>
    <property type="match status" value="1"/>
</dbReference>
<dbReference type="SUPFAM" id="SSF48464">
    <property type="entry name" value="ENTH/VHS domain"/>
    <property type="match status" value="1"/>
</dbReference>
<reference evidence="3" key="1">
    <citation type="submission" date="2022-06" db="EMBL/GenBank/DDBJ databases">
        <authorList>
            <person name="Berger JAMES D."/>
            <person name="Berger JAMES D."/>
        </authorList>
    </citation>
    <scope>NUCLEOTIDE SEQUENCE [LARGE SCALE GENOMIC DNA]</scope>
</reference>
<dbReference type="PANTHER" id="PTHR12276">
    <property type="entry name" value="EPSIN/ENT-RELATED"/>
    <property type="match status" value="1"/>
</dbReference>
<feature type="domain" description="ENTH" evidence="2">
    <location>
        <begin position="18"/>
        <end position="151"/>
    </location>
</feature>
<proteinExistence type="predicted"/>
<dbReference type="InterPro" id="IPR008942">
    <property type="entry name" value="ENTH_VHS"/>
</dbReference>
<feature type="region of interest" description="Disordered" evidence="1">
    <location>
        <begin position="600"/>
        <end position="623"/>
    </location>
</feature>
<evidence type="ECO:0000313" key="3">
    <source>
        <dbReference type="Proteomes" id="UP000050795"/>
    </source>
</evidence>
<dbReference type="AlphaFoldDB" id="A0AA85JUN0"/>
<evidence type="ECO:0000256" key="1">
    <source>
        <dbReference type="SAM" id="MobiDB-lite"/>
    </source>
</evidence>
<organism evidence="3 4">
    <name type="scientific">Trichobilharzia regenti</name>
    <name type="common">Nasal bird schistosome</name>
    <dbReference type="NCBI Taxonomy" id="157069"/>
    <lineage>
        <taxon>Eukaryota</taxon>
        <taxon>Metazoa</taxon>
        <taxon>Spiralia</taxon>
        <taxon>Lophotrochozoa</taxon>
        <taxon>Platyhelminthes</taxon>
        <taxon>Trematoda</taxon>
        <taxon>Digenea</taxon>
        <taxon>Strigeidida</taxon>
        <taxon>Schistosomatoidea</taxon>
        <taxon>Schistosomatidae</taxon>
        <taxon>Trichobilharzia</taxon>
    </lineage>
</organism>
<feature type="compositionally biased region" description="Low complexity" evidence="1">
    <location>
        <begin position="330"/>
        <end position="355"/>
    </location>
</feature>
<dbReference type="PANTHER" id="PTHR12276:SF45">
    <property type="entry name" value="CLATHRIN INTERACTOR 1"/>
    <property type="match status" value="1"/>
</dbReference>
<dbReference type="GO" id="GO:0006897">
    <property type="term" value="P:endocytosis"/>
    <property type="evidence" value="ECO:0007669"/>
    <property type="project" value="TreeGrafter"/>
</dbReference>
<feature type="compositionally biased region" description="Polar residues" evidence="1">
    <location>
        <begin position="457"/>
        <end position="477"/>
    </location>
</feature>
<dbReference type="WBParaSite" id="TREG1_53900.1">
    <property type="protein sequence ID" value="TREG1_53900.1"/>
    <property type="gene ID" value="TREG1_53900"/>
</dbReference>
<feature type="region of interest" description="Disordered" evidence="1">
    <location>
        <begin position="313"/>
        <end position="400"/>
    </location>
</feature>
<sequence>MLRDILYKGKELADKVTNIMMNYTEVEMKVREATNDEICCPHGRLLQKLADYTYAHDTFLEVMSVLWKRMHSDGNCSWRRVYKSLFVLAFLLRNGSDYVAQAARDHIYDIRTLESFRYFDENGKDQGMNVRIKVQEVIDLLQDPEKLQEERQKAKASRHLYTGYGNANESDWGYSSYGSRGGGGGGGTDYYRRSDSFDNYDKDDYISKSYTFQSHTTPKPPTIPRMESDLPPPRLGSFDDWHVGKERGVIDDVLEQFKEAWDMAKESTKDLIFTKKSPDIRTNESNPRMVSEEVYEFPPDAVETGGTYELRTHSAAGYGNDHPPVQNKFSSSNNSSNSSSNNQRNSNVSNNTNNSIHGKSHSNGRSMDHTQKVIVEPRQPDSNRNNPKPRPPSCDLIDSFGDLTIGSNQVIDLFDTSDTIHSPIGSTNSQRQQQQQHQQQSQHMQNAFVESWPDNLIPSNVSSKTNANQNYSPISYQNHDNLLDNEFGDFTSATVQSSSIPVNTSTAVTNSSLLSFDDIDFHSSNTNYQTTSGQNQSFWNKLAEENRQQQQPNAKQQQQQQEPLQSNPTSPSKGKSINVGSTWKDLETLSIDLDSLVKPEKYGTRTQAPSLHQLKQSQQRVQS</sequence>